<comment type="similarity">
    <text evidence="1">Belongs to the peptidase C48 family.</text>
</comment>
<dbReference type="Pfam" id="PF02902">
    <property type="entry name" value="Peptidase_C48"/>
    <property type="match status" value="1"/>
</dbReference>
<keyword evidence="2" id="KW-0645">Protease</keyword>
<protein>
    <recommendedName>
        <fullName evidence="4">Ubiquitin-like protease family profile domain-containing protein</fullName>
    </recommendedName>
</protein>
<dbReference type="EMBL" id="AYRZ02000006">
    <property type="protein sequence ID" value="PHT80341.1"/>
    <property type="molecule type" value="Genomic_DNA"/>
</dbReference>
<dbReference type="GO" id="GO:0006508">
    <property type="term" value="P:proteolysis"/>
    <property type="evidence" value="ECO:0007669"/>
    <property type="project" value="UniProtKB-KW"/>
</dbReference>
<dbReference type="PANTHER" id="PTHR31470:SF40">
    <property type="entry name" value="UBIQUITIN-LIKE PROTEASE FAMILY PROFILE DOMAIN-CONTAINING PROTEIN"/>
    <property type="match status" value="1"/>
</dbReference>
<dbReference type="AlphaFoldDB" id="A0A2G2ZEK5"/>
<dbReference type="Proteomes" id="UP000222542">
    <property type="component" value="Unassembled WGS sequence"/>
</dbReference>
<dbReference type="Gene3D" id="3.40.395.10">
    <property type="entry name" value="Adenoviral Proteinase, Chain A"/>
    <property type="match status" value="1"/>
</dbReference>
<dbReference type="SUPFAM" id="SSF54001">
    <property type="entry name" value="Cysteine proteinases"/>
    <property type="match status" value="1"/>
</dbReference>
<gene>
    <name evidence="5" type="ORF">T459_18393</name>
</gene>
<dbReference type="InterPro" id="IPR038765">
    <property type="entry name" value="Papain-like_cys_pep_sf"/>
</dbReference>
<reference evidence="5 6" key="1">
    <citation type="journal article" date="2014" name="Nat. Genet.">
        <title>Genome sequence of the hot pepper provides insights into the evolution of pungency in Capsicum species.</title>
        <authorList>
            <person name="Kim S."/>
            <person name="Park M."/>
            <person name="Yeom S.I."/>
            <person name="Kim Y.M."/>
            <person name="Lee J.M."/>
            <person name="Lee H.A."/>
            <person name="Seo E."/>
            <person name="Choi J."/>
            <person name="Cheong K."/>
            <person name="Kim K.T."/>
            <person name="Jung K."/>
            <person name="Lee G.W."/>
            <person name="Oh S.K."/>
            <person name="Bae C."/>
            <person name="Kim S.B."/>
            <person name="Lee H.Y."/>
            <person name="Kim S.Y."/>
            <person name="Kim M.S."/>
            <person name="Kang B.C."/>
            <person name="Jo Y.D."/>
            <person name="Yang H.B."/>
            <person name="Jeong H.J."/>
            <person name="Kang W.H."/>
            <person name="Kwon J.K."/>
            <person name="Shin C."/>
            <person name="Lim J.Y."/>
            <person name="Park J.H."/>
            <person name="Huh J.H."/>
            <person name="Kim J.S."/>
            <person name="Kim B.D."/>
            <person name="Cohen O."/>
            <person name="Paran I."/>
            <person name="Suh M.C."/>
            <person name="Lee S.B."/>
            <person name="Kim Y.K."/>
            <person name="Shin Y."/>
            <person name="Noh S.J."/>
            <person name="Park J."/>
            <person name="Seo Y.S."/>
            <person name="Kwon S.Y."/>
            <person name="Kim H.A."/>
            <person name="Park J.M."/>
            <person name="Kim H.J."/>
            <person name="Choi S.B."/>
            <person name="Bosland P.W."/>
            <person name="Reeves G."/>
            <person name="Jo S.H."/>
            <person name="Lee B.W."/>
            <person name="Cho H.T."/>
            <person name="Choi H.S."/>
            <person name="Lee M.S."/>
            <person name="Yu Y."/>
            <person name="Do Choi Y."/>
            <person name="Park B.S."/>
            <person name="van Deynze A."/>
            <person name="Ashrafi H."/>
            <person name="Hill T."/>
            <person name="Kim W.T."/>
            <person name="Pai H.S."/>
            <person name="Ahn H.K."/>
            <person name="Yeam I."/>
            <person name="Giovannoni J.J."/>
            <person name="Rose J.K."/>
            <person name="Sorensen I."/>
            <person name="Lee S.J."/>
            <person name="Kim R.W."/>
            <person name="Choi I.Y."/>
            <person name="Choi B.S."/>
            <person name="Lim J.S."/>
            <person name="Lee Y.H."/>
            <person name="Choi D."/>
        </authorList>
    </citation>
    <scope>NUCLEOTIDE SEQUENCE [LARGE SCALE GENOMIC DNA]</scope>
    <source>
        <strain evidence="6">cv. CM334</strain>
    </source>
</reference>
<evidence type="ECO:0000256" key="3">
    <source>
        <dbReference type="ARBA" id="ARBA00022801"/>
    </source>
</evidence>
<evidence type="ECO:0000256" key="2">
    <source>
        <dbReference type="ARBA" id="ARBA00022670"/>
    </source>
</evidence>
<evidence type="ECO:0000313" key="6">
    <source>
        <dbReference type="Proteomes" id="UP000222542"/>
    </source>
</evidence>
<evidence type="ECO:0000256" key="1">
    <source>
        <dbReference type="ARBA" id="ARBA00005234"/>
    </source>
</evidence>
<dbReference type="PANTHER" id="PTHR31470">
    <property type="entry name" value="CYSTEINE PROTEINASES SUPERFAMILY PROTEIN-RELATED-RELATED"/>
    <property type="match status" value="1"/>
</dbReference>
<keyword evidence="3" id="KW-0378">Hydrolase</keyword>
<evidence type="ECO:0000313" key="5">
    <source>
        <dbReference type="EMBL" id="PHT80341.1"/>
    </source>
</evidence>
<dbReference type="Gramene" id="PHT80341">
    <property type="protein sequence ID" value="PHT80341"/>
    <property type="gene ID" value="T459_18393"/>
</dbReference>
<evidence type="ECO:0000259" key="4">
    <source>
        <dbReference type="PROSITE" id="PS50600"/>
    </source>
</evidence>
<feature type="domain" description="Ubiquitin-like protease family profile" evidence="4">
    <location>
        <begin position="1"/>
        <end position="159"/>
    </location>
</feature>
<sequence>MNIVRAVLAVYLIDDPTLNAGGKKYHLNKCISGFRMHAAVPWHTVDHIFIPINIKSKHHWVLAVLSFNSRCIYVYDSLSYAGRDSAVLAEVEKLVEVIPYCLLACKFYEKKGIDIDNYPNYKLNDKYGLFDVYIMKNLPQQPCGSLDCELYMITYTECLTFGGGVPKVDFDPDLLRTRYASMLWHYGTKKQEEKAQSDDEAPSRPRRKIQITEVTEVHDI</sequence>
<dbReference type="PROSITE" id="PS50600">
    <property type="entry name" value="ULP_PROTEASE"/>
    <property type="match status" value="1"/>
</dbReference>
<accession>A0A2G2ZEK5</accession>
<reference evidence="5 6" key="2">
    <citation type="journal article" date="2017" name="Genome Biol.">
        <title>New reference genome sequences of hot pepper reveal the massive evolution of plant disease-resistance genes by retroduplication.</title>
        <authorList>
            <person name="Kim S."/>
            <person name="Park J."/>
            <person name="Yeom S.I."/>
            <person name="Kim Y.M."/>
            <person name="Seo E."/>
            <person name="Kim K.T."/>
            <person name="Kim M.S."/>
            <person name="Lee J.M."/>
            <person name="Cheong K."/>
            <person name="Shin H.S."/>
            <person name="Kim S.B."/>
            <person name="Han K."/>
            <person name="Lee J."/>
            <person name="Park M."/>
            <person name="Lee H.A."/>
            <person name="Lee H.Y."/>
            <person name="Lee Y."/>
            <person name="Oh S."/>
            <person name="Lee J.H."/>
            <person name="Choi E."/>
            <person name="Choi E."/>
            <person name="Lee S.E."/>
            <person name="Jeon J."/>
            <person name="Kim H."/>
            <person name="Choi G."/>
            <person name="Song H."/>
            <person name="Lee J."/>
            <person name="Lee S.C."/>
            <person name="Kwon J.K."/>
            <person name="Lee H.Y."/>
            <person name="Koo N."/>
            <person name="Hong Y."/>
            <person name="Kim R.W."/>
            <person name="Kang W.H."/>
            <person name="Huh J.H."/>
            <person name="Kang B.C."/>
            <person name="Yang T.J."/>
            <person name="Lee Y.H."/>
            <person name="Bennetzen J.L."/>
            <person name="Choi D."/>
        </authorList>
    </citation>
    <scope>NUCLEOTIDE SEQUENCE [LARGE SCALE GENOMIC DNA]</scope>
    <source>
        <strain evidence="6">cv. CM334</strain>
    </source>
</reference>
<comment type="caution">
    <text evidence="5">The sequence shown here is derived from an EMBL/GenBank/DDBJ whole genome shotgun (WGS) entry which is preliminary data.</text>
</comment>
<dbReference type="InterPro" id="IPR003653">
    <property type="entry name" value="Peptidase_C48_C"/>
</dbReference>
<organism evidence="5 6">
    <name type="scientific">Capsicum annuum</name>
    <name type="common">Capsicum pepper</name>
    <dbReference type="NCBI Taxonomy" id="4072"/>
    <lineage>
        <taxon>Eukaryota</taxon>
        <taxon>Viridiplantae</taxon>
        <taxon>Streptophyta</taxon>
        <taxon>Embryophyta</taxon>
        <taxon>Tracheophyta</taxon>
        <taxon>Spermatophyta</taxon>
        <taxon>Magnoliopsida</taxon>
        <taxon>eudicotyledons</taxon>
        <taxon>Gunneridae</taxon>
        <taxon>Pentapetalae</taxon>
        <taxon>asterids</taxon>
        <taxon>lamiids</taxon>
        <taxon>Solanales</taxon>
        <taxon>Solanaceae</taxon>
        <taxon>Solanoideae</taxon>
        <taxon>Capsiceae</taxon>
        <taxon>Capsicum</taxon>
    </lineage>
</organism>
<name>A0A2G2ZEK5_CAPAN</name>
<keyword evidence="6" id="KW-1185">Reference proteome</keyword>
<dbReference type="GO" id="GO:0008234">
    <property type="term" value="F:cysteine-type peptidase activity"/>
    <property type="evidence" value="ECO:0007669"/>
    <property type="project" value="InterPro"/>
</dbReference>
<proteinExistence type="inferred from homology"/>